<dbReference type="SUPFAM" id="SSF48403">
    <property type="entry name" value="Ankyrin repeat"/>
    <property type="match status" value="1"/>
</dbReference>
<dbReference type="EMBL" id="JASBNA010000002">
    <property type="protein sequence ID" value="KAK7694950.1"/>
    <property type="molecule type" value="Genomic_DNA"/>
</dbReference>
<name>A0AAW0GP23_9APHY</name>
<dbReference type="Gene3D" id="1.25.40.20">
    <property type="entry name" value="Ankyrin repeat-containing domain"/>
    <property type="match status" value="1"/>
</dbReference>
<protein>
    <submittedName>
        <fullName evidence="1">Uncharacterized protein</fullName>
    </submittedName>
</protein>
<sequence>MESSSSLLIDLTVEPDLQPLYPTTAQVAHLLSPNVGLSPTQKQQLVSHCLTRSCVFGDFALLSFLLLDSQAQGFLDLSKQDDDGLGLVSIAILGFGSDSERDVEREECIRLLISEGADVNLPDYAGWISLHHAALVAPPTLLSHLLTHGCSPFAVTRRKLTALDIVTASTTLPGREDVALLLEEHMRAQGWTGGRMEERRKLRERRQHRMGKRRDLQEGVEKALNIDPRWWGDSEPDYVAAELSDDDDEDSSADKDVLTPPPDYTTMLVFSPDALPDIFQTLITDFRPSLRNCEPANALYMLSRFAILNCDQNWVEDLIIGATDTIEDTFFSRSEDLPTLVFWLYNLTVWLHLMRCDDAIRDTCEELDTYSLIEEVLNSVFVFIIRIAERKIDTLLDGALLDYSPLSTEFESVQFESEWSFYVHSVRERRKPRLRLYPFPRVIQINLSPHLHHLGLRAVPHRLLRPHQWLVASLL</sequence>
<keyword evidence="2" id="KW-1185">Reference proteome</keyword>
<dbReference type="PANTHER" id="PTHR16027:SF6">
    <property type="entry name" value="DILUTE DOMAIN-CONTAINING PROTEIN"/>
    <property type="match status" value="1"/>
</dbReference>
<dbReference type="InterPro" id="IPR052072">
    <property type="entry name" value="Vascular_dev_regulator"/>
</dbReference>
<dbReference type="AlphaFoldDB" id="A0AAW0GP23"/>
<organism evidence="1 2">
    <name type="scientific">Cerrena zonata</name>
    <dbReference type="NCBI Taxonomy" id="2478898"/>
    <lineage>
        <taxon>Eukaryota</taxon>
        <taxon>Fungi</taxon>
        <taxon>Dikarya</taxon>
        <taxon>Basidiomycota</taxon>
        <taxon>Agaricomycotina</taxon>
        <taxon>Agaricomycetes</taxon>
        <taxon>Polyporales</taxon>
        <taxon>Cerrenaceae</taxon>
        <taxon>Cerrena</taxon>
    </lineage>
</organism>
<gene>
    <name evidence="1" type="ORF">QCA50_002138</name>
</gene>
<comment type="caution">
    <text evidence="1">The sequence shown here is derived from an EMBL/GenBank/DDBJ whole genome shotgun (WGS) entry which is preliminary data.</text>
</comment>
<dbReference type="GO" id="GO:0051020">
    <property type="term" value="F:GTPase binding"/>
    <property type="evidence" value="ECO:0007669"/>
    <property type="project" value="TreeGrafter"/>
</dbReference>
<evidence type="ECO:0000313" key="2">
    <source>
        <dbReference type="Proteomes" id="UP001385951"/>
    </source>
</evidence>
<dbReference type="Proteomes" id="UP001385951">
    <property type="component" value="Unassembled WGS sequence"/>
</dbReference>
<accession>A0AAW0GP23</accession>
<reference evidence="1 2" key="1">
    <citation type="submission" date="2022-09" db="EMBL/GenBank/DDBJ databases">
        <authorList>
            <person name="Palmer J.M."/>
        </authorList>
    </citation>
    <scope>NUCLEOTIDE SEQUENCE [LARGE SCALE GENOMIC DNA]</scope>
    <source>
        <strain evidence="1 2">DSM 7382</strain>
    </source>
</reference>
<dbReference type="InterPro" id="IPR036770">
    <property type="entry name" value="Ankyrin_rpt-contain_sf"/>
</dbReference>
<evidence type="ECO:0000313" key="1">
    <source>
        <dbReference type="EMBL" id="KAK7694950.1"/>
    </source>
</evidence>
<proteinExistence type="predicted"/>
<dbReference type="PANTHER" id="PTHR16027">
    <property type="entry name" value="DILUTE DOMAIN-CONTAINING PROTEIN YPR089W"/>
    <property type="match status" value="1"/>
</dbReference>